<accession>A0A8H9LBB0</accession>
<comment type="caution">
    <text evidence="1">The sequence shown here is derived from an EMBL/GenBank/DDBJ whole genome shotgun (WGS) entry which is preliminary data.</text>
</comment>
<reference evidence="1" key="1">
    <citation type="journal article" date="2014" name="Int. J. Syst. Evol. Microbiol.">
        <title>Complete genome sequence of Corynebacterium casei LMG S-19264T (=DSM 44701T), isolated from a smear-ripened cheese.</title>
        <authorList>
            <consortium name="US DOE Joint Genome Institute (JGI-PGF)"/>
            <person name="Walter F."/>
            <person name="Albersmeier A."/>
            <person name="Kalinowski J."/>
            <person name="Ruckert C."/>
        </authorList>
    </citation>
    <scope>NUCLEOTIDE SEQUENCE</scope>
    <source>
        <strain evidence="1">CGMCC 4.7138</strain>
    </source>
</reference>
<dbReference type="EMBL" id="BMMN01000001">
    <property type="protein sequence ID" value="GGO00048.1"/>
    <property type="molecule type" value="Genomic_DNA"/>
</dbReference>
<reference evidence="1" key="2">
    <citation type="submission" date="2020-09" db="EMBL/GenBank/DDBJ databases">
        <authorList>
            <person name="Sun Q."/>
            <person name="Zhou Y."/>
        </authorList>
    </citation>
    <scope>NUCLEOTIDE SEQUENCE</scope>
    <source>
        <strain evidence="1">CGMCC 4.7138</strain>
    </source>
</reference>
<gene>
    <name evidence="1" type="ORF">GCM10011574_06270</name>
</gene>
<dbReference type="Proteomes" id="UP000653480">
    <property type="component" value="Unassembled WGS sequence"/>
</dbReference>
<evidence type="ECO:0000313" key="2">
    <source>
        <dbReference type="Proteomes" id="UP000653480"/>
    </source>
</evidence>
<organism evidence="1 2">
    <name type="scientific">Microbispora bryophytorum</name>
    <dbReference type="NCBI Taxonomy" id="1460882"/>
    <lineage>
        <taxon>Bacteria</taxon>
        <taxon>Bacillati</taxon>
        <taxon>Actinomycetota</taxon>
        <taxon>Actinomycetes</taxon>
        <taxon>Streptosporangiales</taxon>
        <taxon>Streptosporangiaceae</taxon>
        <taxon>Microbispora</taxon>
    </lineage>
</organism>
<evidence type="ECO:0000313" key="1">
    <source>
        <dbReference type="EMBL" id="GGO00048.1"/>
    </source>
</evidence>
<dbReference type="AlphaFoldDB" id="A0A8H9LBB0"/>
<keyword evidence="2" id="KW-1185">Reference proteome</keyword>
<name>A0A8H9LBB0_9ACTN</name>
<sequence length="140" mass="14424">MWAETAMYALARAEDAGLDAVAANLNRFLLRAGMISDLGPTGSPLVNPDALAADILAALDGGVHALGPVPGQPGEGRRGEGQRVGGDGVVSAVGEVDTVLPQARERGAVERERLADDRCRTACPSSARRTARVAGRPRAT</sequence>
<protein>
    <submittedName>
        <fullName evidence="1">Uncharacterized protein</fullName>
    </submittedName>
</protein>
<proteinExistence type="predicted"/>